<dbReference type="EMBL" id="PFKX01000048">
    <property type="protein sequence ID" value="PIY58140.1"/>
    <property type="molecule type" value="Genomic_DNA"/>
</dbReference>
<proteinExistence type="inferred from homology"/>
<sequence length="64" mass="7348">MKRLDFIKHLNKEGCTLAREGASHSVFFNAMTRRTSTVPRHTEIDNNLAQKISRDLGIPRSPKR</sequence>
<keyword evidence="5" id="KW-0378">Hydrolase</keyword>
<dbReference type="GO" id="GO:0016787">
    <property type="term" value="F:hydrolase activity"/>
    <property type="evidence" value="ECO:0007669"/>
    <property type="project" value="UniProtKB-KW"/>
</dbReference>
<keyword evidence="4" id="KW-0255">Endonuclease</keyword>
<keyword evidence="7" id="KW-0346">Stress response</keyword>
<protein>
    <submittedName>
        <fullName evidence="8">Addiction module toxin, HicA family</fullName>
    </submittedName>
</protein>
<evidence type="ECO:0000256" key="3">
    <source>
        <dbReference type="ARBA" id="ARBA00022722"/>
    </source>
</evidence>
<evidence type="ECO:0000256" key="4">
    <source>
        <dbReference type="ARBA" id="ARBA00022759"/>
    </source>
</evidence>
<keyword evidence="3" id="KW-0540">Nuclease</keyword>
<reference evidence="9" key="1">
    <citation type="submission" date="2017-09" db="EMBL/GenBank/DDBJ databases">
        <title>Depth-based differentiation of microbial function through sediment-hosted aquifers and enrichment of novel symbionts in the deep terrestrial subsurface.</title>
        <authorList>
            <person name="Probst A.J."/>
            <person name="Ladd B."/>
            <person name="Jarett J.K."/>
            <person name="Geller-Mcgrath D.E."/>
            <person name="Sieber C.M.K."/>
            <person name="Emerson J.B."/>
            <person name="Anantharaman K."/>
            <person name="Thomas B.C."/>
            <person name="Malmstrom R."/>
            <person name="Stieglmeier M."/>
            <person name="Klingl A."/>
            <person name="Woyke T."/>
            <person name="Ryan C.M."/>
            <person name="Banfield J.F."/>
        </authorList>
    </citation>
    <scope>NUCLEOTIDE SEQUENCE [LARGE SCALE GENOMIC DNA]</scope>
</reference>
<dbReference type="SUPFAM" id="SSF54786">
    <property type="entry name" value="YcfA/nrd intein domain"/>
    <property type="match status" value="1"/>
</dbReference>
<evidence type="ECO:0000256" key="5">
    <source>
        <dbReference type="ARBA" id="ARBA00022801"/>
    </source>
</evidence>
<keyword evidence="6" id="KW-0694">RNA-binding</keyword>
<accession>A0A2M7Q4Z6</accession>
<keyword evidence="2" id="KW-1277">Toxin-antitoxin system</keyword>
<dbReference type="InterPro" id="IPR012933">
    <property type="entry name" value="HicA_mRNA_interferase"/>
</dbReference>
<comment type="caution">
    <text evidence="8">The sequence shown here is derived from an EMBL/GenBank/DDBJ whole genome shotgun (WGS) entry which is preliminary data.</text>
</comment>
<comment type="similarity">
    <text evidence="1">Belongs to the HicA mRNA interferase family.</text>
</comment>
<dbReference type="InterPro" id="IPR038570">
    <property type="entry name" value="HicA_sf"/>
</dbReference>
<dbReference type="Proteomes" id="UP000230732">
    <property type="component" value="Unassembled WGS sequence"/>
</dbReference>
<dbReference type="GO" id="GO:0003729">
    <property type="term" value="F:mRNA binding"/>
    <property type="evidence" value="ECO:0007669"/>
    <property type="project" value="InterPro"/>
</dbReference>
<evidence type="ECO:0000256" key="6">
    <source>
        <dbReference type="ARBA" id="ARBA00022884"/>
    </source>
</evidence>
<dbReference type="AlphaFoldDB" id="A0A2M7Q4Z6"/>
<evidence type="ECO:0000256" key="1">
    <source>
        <dbReference type="ARBA" id="ARBA00006620"/>
    </source>
</evidence>
<evidence type="ECO:0000313" key="9">
    <source>
        <dbReference type="Proteomes" id="UP000230732"/>
    </source>
</evidence>
<name>A0A2M7Q4Z6_9BACT</name>
<evidence type="ECO:0000256" key="7">
    <source>
        <dbReference type="ARBA" id="ARBA00023016"/>
    </source>
</evidence>
<evidence type="ECO:0000313" key="8">
    <source>
        <dbReference type="EMBL" id="PIY58140.1"/>
    </source>
</evidence>
<evidence type="ECO:0000256" key="2">
    <source>
        <dbReference type="ARBA" id="ARBA00022649"/>
    </source>
</evidence>
<organism evidence="8 9">
    <name type="scientific">Candidatus Yonathbacteria bacterium CG_4_10_14_0_8_um_filter_43_17</name>
    <dbReference type="NCBI Taxonomy" id="1975099"/>
    <lineage>
        <taxon>Bacteria</taxon>
        <taxon>Candidatus Yonathiibacteriota</taxon>
    </lineage>
</organism>
<dbReference type="Gene3D" id="3.30.920.30">
    <property type="entry name" value="Hypothetical protein"/>
    <property type="match status" value="1"/>
</dbReference>
<dbReference type="GO" id="GO:0004519">
    <property type="term" value="F:endonuclease activity"/>
    <property type="evidence" value="ECO:0007669"/>
    <property type="project" value="UniProtKB-KW"/>
</dbReference>
<gene>
    <name evidence="8" type="ORF">COY98_03775</name>
</gene>
<dbReference type="Pfam" id="PF07927">
    <property type="entry name" value="HicA_toxin"/>
    <property type="match status" value="1"/>
</dbReference>